<feature type="domain" description="GFO/IDH/MocA-like oxidoreductase" evidence="4">
    <location>
        <begin position="130"/>
        <end position="243"/>
    </location>
</feature>
<dbReference type="RefSeq" id="WP_091178161.1">
    <property type="nucleotide sequence ID" value="NZ_FOFA01000002.1"/>
</dbReference>
<dbReference type="GO" id="GO:0000166">
    <property type="term" value="F:nucleotide binding"/>
    <property type="evidence" value="ECO:0007669"/>
    <property type="project" value="InterPro"/>
</dbReference>
<keyword evidence="2" id="KW-0560">Oxidoreductase</keyword>
<dbReference type="OrthoDB" id="9815825at2"/>
<dbReference type="Proteomes" id="UP000198504">
    <property type="component" value="Unassembled WGS sequence"/>
</dbReference>
<dbReference type="Pfam" id="PF01408">
    <property type="entry name" value="GFO_IDH_MocA"/>
    <property type="match status" value="1"/>
</dbReference>
<comment type="similarity">
    <text evidence="1">Belongs to the Gfo/Idh/MocA family.</text>
</comment>
<dbReference type="PANTHER" id="PTHR22604:SF105">
    <property type="entry name" value="TRANS-1,2-DIHYDROBENZENE-1,2-DIOL DEHYDROGENASE"/>
    <property type="match status" value="1"/>
</dbReference>
<keyword evidence="6" id="KW-1185">Reference proteome</keyword>
<organism evidence="5 6">
    <name type="scientific">Microlunatus flavus</name>
    <dbReference type="NCBI Taxonomy" id="1036181"/>
    <lineage>
        <taxon>Bacteria</taxon>
        <taxon>Bacillati</taxon>
        <taxon>Actinomycetota</taxon>
        <taxon>Actinomycetes</taxon>
        <taxon>Propionibacteriales</taxon>
        <taxon>Propionibacteriaceae</taxon>
        <taxon>Microlunatus</taxon>
    </lineage>
</organism>
<gene>
    <name evidence="5" type="ORF">SAMN05421756_102257</name>
</gene>
<evidence type="ECO:0000259" key="3">
    <source>
        <dbReference type="Pfam" id="PF01408"/>
    </source>
</evidence>
<dbReference type="GO" id="GO:0016491">
    <property type="term" value="F:oxidoreductase activity"/>
    <property type="evidence" value="ECO:0007669"/>
    <property type="project" value="UniProtKB-KW"/>
</dbReference>
<dbReference type="AlphaFoldDB" id="A0A1H9CLU2"/>
<evidence type="ECO:0000259" key="4">
    <source>
        <dbReference type="Pfam" id="PF22725"/>
    </source>
</evidence>
<reference evidence="6" key="1">
    <citation type="submission" date="2016-10" db="EMBL/GenBank/DDBJ databases">
        <authorList>
            <person name="Varghese N."/>
            <person name="Submissions S."/>
        </authorList>
    </citation>
    <scope>NUCLEOTIDE SEQUENCE [LARGE SCALE GENOMIC DNA]</scope>
    <source>
        <strain evidence="6">CGMCC 4.6856</strain>
    </source>
</reference>
<proteinExistence type="inferred from homology"/>
<dbReference type="InterPro" id="IPR050984">
    <property type="entry name" value="Gfo/Idh/MocA_domain"/>
</dbReference>
<dbReference type="InterPro" id="IPR055170">
    <property type="entry name" value="GFO_IDH_MocA-like_dom"/>
</dbReference>
<protein>
    <submittedName>
        <fullName evidence="5">Predicted dehydrogenase</fullName>
    </submittedName>
</protein>
<dbReference type="Gene3D" id="3.40.50.720">
    <property type="entry name" value="NAD(P)-binding Rossmann-like Domain"/>
    <property type="match status" value="1"/>
</dbReference>
<dbReference type="Pfam" id="PF22725">
    <property type="entry name" value="GFO_IDH_MocA_C3"/>
    <property type="match status" value="1"/>
</dbReference>
<dbReference type="InterPro" id="IPR000683">
    <property type="entry name" value="Gfo/Idh/MocA-like_OxRdtase_N"/>
</dbReference>
<dbReference type="SUPFAM" id="SSF55347">
    <property type="entry name" value="Glyceraldehyde-3-phosphate dehydrogenase-like, C-terminal domain"/>
    <property type="match status" value="1"/>
</dbReference>
<accession>A0A1H9CLU2</accession>
<dbReference type="SUPFAM" id="SSF51735">
    <property type="entry name" value="NAD(P)-binding Rossmann-fold domains"/>
    <property type="match status" value="1"/>
</dbReference>
<dbReference type="PANTHER" id="PTHR22604">
    <property type="entry name" value="OXIDOREDUCTASES"/>
    <property type="match status" value="1"/>
</dbReference>
<feature type="domain" description="Gfo/Idh/MocA-like oxidoreductase N-terminal" evidence="3">
    <location>
        <begin position="4"/>
        <end position="119"/>
    </location>
</feature>
<dbReference type="STRING" id="1036181.SAMN05421756_102257"/>
<dbReference type="Gene3D" id="3.30.360.10">
    <property type="entry name" value="Dihydrodipicolinate Reductase, domain 2"/>
    <property type="match status" value="1"/>
</dbReference>
<evidence type="ECO:0000256" key="1">
    <source>
        <dbReference type="ARBA" id="ARBA00010928"/>
    </source>
</evidence>
<evidence type="ECO:0000256" key="2">
    <source>
        <dbReference type="ARBA" id="ARBA00023002"/>
    </source>
</evidence>
<evidence type="ECO:0000313" key="5">
    <source>
        <dbReference type="EMBL" id="SEQ02172.1"/>
    </source>
</evidence>
<name>A0A1H9CLU2_9ACTN</name>
<evidence type="ECO:0000313" key="6">
    <source>
        <dbReference type="Proteomes" id="UP000198504"/>
    </source>
</evidence>
<sequence length="366" mass="37763">MTAFRFAVLGTGSVARAFALGLRASDHVEVGAVGSRTPARAQEFVDALGLGCLATDHAGVLGSDVDAVYIATPPSTHRDLALAALAAGKPVLVEKPFATDAALAREVVEAARSAGLFCMEALWTRFLPLVREVDALLAQGAIGDVTGVTGSFGNADVVAPHLLDPALGGGALLDRGVYPLSFVVRALGRPESVSAQAVLGPTGVDEETAAVLRHPGGGLSTVHASLRGELGNDLRYTGTRGSLWVRGPAYRPASAVLVRGGERTAVEPAGAPAADGVAGAGPLDSRWAHGLRQVVGLLPPAVRARTVPLVRRYAGNGYHYQAEEVARCVRLGLLESPVMPVDESLAVMETVDQIRAAAGHRPDRPA</sequence>
<dbReference type="InterPro" id="IPR036291">
    <property type="entry name" value="NAD(P)-bd_dom_sf"/>
</dbReference>
<dbReference type="EMBL" id="FOFA01000002">
    <property type="protein sequence ID" value="SEQ02172.1"/>
    <property type="molecule type" value="Genomic_DNA"/>
</dbReference>